<dbReference type="Gene3D" id="3.90.320.10">
    <property type="match status" value="1"/>
</dbReference>
<dbReference type="PANTHER" id="PTHR46609">
    <property type="entry name" value="EXONUCLEASE, PHAGE-TYPE/RECB, C-TERMINAL DOMAIN-CONTAINING PROTEIN"/>
    <property type="match status" value="1"/>
</dbReference>
<organism evidence="2">
    <name type="scientific">viral metagenome</name>
    <dbReference type="NCBI Taxonomy" id="1070528"/>
    <lineage>
        <taxon>unclassified sequences</taxon>
        <taxon>metagenomes</taxon>
        <taxon>organismal metagenomes</taxon>
    </lineage>
</organism>
<dbReference type="InterPro" id="IPR019080">
    <property type="entry name" value="YqaJ_viral_recombinase"/>
</dbReference>
<proteinExistence type="predicted"/>
<name>A0A6C0K3H7_9ZZZZ</name>
<dbReference type="InterPro" id="IPR011335">
    <property type="entry name" value="Restrct_endonuc-II-like"/>
</dbReference>
<feature type="domain" description="YqaJ viral recombinase" evidence="1">
    <location>
        <begin position="105"/>
        <end position="247"/>
    </location>
</feature>
<evidence type="ECO:0000259" key="1">
    <source>
        <dbReference type="Pfam" id="PF09588"/>
    </source>
</evidence>
<sequence length="394" mass="45715">MVTQMLHMCNDLLKECDEEAPCASYKRHMDCWLQDFSDYIDDCFPPDEIDTIYLDPCVRFVQDILRSFMLRDSMSSAWAERSTEERLAHVDSLATSVQVAQRTPEWYKQSKSLLTASEFSNILGTPRAISNLALQKIAPLSENLRQNVKACCTPEMGPFDWGIRFEPVVKQVLERMNRIKILELGRIVHSENLRLAASPDGIIIDADDICRIGRLLEIKCPITRKIDGTIPQDYWCQMQIQMEVTNIDECDYVEMSFESAYKASTYNEMESKNMSAPELYDIETQRPLYCGCMWLLQDPESLELKYVYTQSERDAAEEGGWCIQEVIPWHLKRLFRTTVVRNREWYASTLVKQEEFWKRVEDARQGLIEPSTPKKRVIVQVCKIVNETVVEATP</sequence>
<dbReference type="InterPro" id="IPR051703">
    <property type="entry name" value="NF-kappa-B_Signaling_Reg"/>
</dbReference>
<dbReference type="InterPro" id="IPR011604">
    <property type="entry name" value="PDDEXK-like_dom_sf"/>
</dbReference>
<dbReference type="PANTHER" id="PTHR46609:SF6">
    <property type="entry name" value="EXONUCLEASE, PHAGE-TYPE_RECB, C-TERMINAL DOMAIN-CONTAINING PROTEIN-RELATED"/>
    <property type="match status" value="1"/>
</dbReference>
<dbReference type="SUPFAM" id="SSF52980">
    <property type="entry name" value="Restriction endonuclease-like"/>
    <property type="match status" value="1"/>
</dbReference>
<dbReference type="AlphaFoldDB" id="A0A6C0K3H7"/>
<reference evidence="2" key="1">
    <citation type="journal article" date="2020" name="Nature">
        <title>Giant virus diversity and host interactions through global metagenomics.</title>
        <authorList>
            <person name="Schulz F."/>
            <person name="Roux S."/>
            <person name="Paez-Espino D."/>
            <person name="Jungbluth S."/>
            <person name="Walsh D.A."/>
            <person name="Denef V.J."/>
            <person name="McMahon K.D."/>
            <person name="Konstantinidis K.T."/>
            <person name="Eloe-Fadrosh E.A."/>
            <person name="Kyrpides N.C."/>
            <person name="Woyke T."/>
        </authorList>
    </citation>
    <scope>NUCLEOTIDE SEQUENCE</scope>
    <source>
        <strain evidence="2">GVMAG-S-1101172-89</strain>
    </source>
</reference>
<accession>A0A6C0K3H7</accession>
<dbReference type="EMBL" id="MN740808">
    <property type="protein sequence ID" value="QHU12615.1"/>
    <property type="molecule type" value="Genomic_DNA"/>
</dbReference>
<protein>
    <recommendedName>
        <fullName evidence="1">YqaJ viral recombinase domain-containing protein</fullName>
    </recommendedName>
</protein>
<dbReference type="Pfam" id="PF09588">
    <property type="entry name" value="YqaJ"/>
    <property type="match status" value="1"/>
</dbReference>
<evidence type="ECO:0000313" key="2">
    <source>
        <dbReference type="EMBL" id="QHU12615.1"/>
    </source>
</evidence>